<sequence>MRHPERYPQSNSNVSRRNSGGGSSSGSTQRHSHQSSTSGVAALTSPPQVPAYDPSRDPTYTQAHRSSRLDQAYPNGTANNHSSNGAPYQTHPQNQVPGSYNPPHYSWTAYSSTHLQVPTYDTSGRDFNASLVFQTAPLAGTVAQPQQVPTGGFLPHQTAPRRPEPYDAVGYVRSDGEVYDRDELYEEYRPYDSYDHQRGHRGYYYGNNGTSH</sequence>
<feature type="compositionally biased region" description="Low complexity" evidence="1">
    <location>
        <begin position="25"/>
        <end position="39"/>
    </location>
</feature>
<accession>A0A177DT56</accession>
<evidence type="ECO:0000313" key="3">
    <source>
        <dbReference type="Proteomes" id="UP000077248"/>
    </source>
</evidence>
<dbReference type="Proteomes" id="UP000077248">
    <property type="component" value="Unassembled WGS sequence"/>
</dbReference>
<dbReference type="EMBL" id="KV441475">
    <property type="protein sequence ID" value="OAG21949.1"/>
    <property type="molecule type" value="Genomic_DNA"/>
</dbReference>
<organism evidence="2 3">
    <name type="scientific">Alternaria alternata</name>
    <name type="common">Alternaria rot fungus</name>
    <name type="synonym">Torula alternata</name>
    <dbReference type="NCBI Taxonomy" id="5599"/>
    <lineage>
        <taxon>Eukaryota</taxon>
        <taxon>Fungi</taxon>
        <taxon>Dikarya</taxon>
        <taxon>Ascomycota</taxon>
        <taxon>Pezizomycotina</taxon>
        <taxon>Dothideomycetes</taxon>
        <taxon>Pleosporomycetidae</taxon>
        <taxon>Pleosporales</taxon>
        <taxon>Pleosporineae</taxon>
        <taxon>Pleosporaceae</taxon>
        <taxon>Alternaria</taxon>
        <taxon>Alternaria sect. Alternaria</taxon>
        <taxon>Alternaria alternata complex</taxon>
    </lineage>
</organism>
<dbReference type="KEGG" id="aalt:CC77DRAFT_1007448"/>
<evidence type="ECO:0000256" key="1">
    <source>
        <dbReference type="SAM" id="MobiDB-lite"/>
    </source>
</evidence>
<feature type="region of interest" description="Disordered" evidence="1">
    <location>
        <begin position="1"/>
        <end position="100"/>
    </location>
</feature>
<name>A0A177DT56_ALTAL</name>
<dbReference type="AlphaFoldDB" id="A0A177DT56"/>
<reference evidence="2 3" key="1">
    <citation type="submission" date="2016-05" db="EMBL/GenBank/DDBJ databases">
        <title>Comparative analysis of secretome profiles of manganese(II)-oxidizing ascomycete fungi.</title>
        <authorList>
            <consortium name="DOE Joint Genome Institute"/>
            <person name="Zeiner C.A."/>
            <person name="Purvine S.O."/>
            <person name="Zink E.M."/>
            <person name="Wu S."/>
            <person name="Pasa-Tolic L."/>
            <person name="Chaput D.L."/>
            <person name="Haridas S."/>
            <person name="Grigoriev I.V."/>
            <person name="Santelli C.M."/>
            <person name="Hansel C.M."/>
        </authorList>
    </citation>
    <scope>NUCLEOTIDE SEQUENCE [LARGE SCALE GENOMIC DNA]</scope>
    <source>
        <strain evidence="2 3">SRC1lrK2f</strain>
    </source>
</reference>
<gene>
    <name evidence="2" type="ORF">CC77DRAFT_1007448</name>
</gene>
<evidence type="ECO:0000313" key="2">
    <source>
        <dbReference type="EMBL" id="OAG21949.1"/>
    </source>
</evidence>
<protein>
    <submittedName>
        <fullName evidence="2">Uncharacterized protein</fullName>
    </submittedName>
</protein>
<feature type="compositionally biased region" description="Low complexity" evidence="1">
    <location>
        <begin position="9"/>
        <end position="18"/>
    </location>
</feature>
<feature type="compositionally biased region" description="Polar residues" evidence="1">
    <location>
        <begin position="74"/>
        <end position="98"/>
    </location>
</feature>
<dbReference type="GeneID" id="29109080"/>
<keyword evidence="3" id="KW-1185">Reference proteome</keyword>
<dbReference type="VEuPathDB" id="FungiDB:CC77DRAFT_1007448"/>
<proteinExistence type="predicted"/>
<dbReference type="RefSeq" id="XP_018387370.1">
    <property type="nucleotide sequence ID" value="XM_018523486.1"/>
</dbReference>